<evidence type="ECO:0000313" key="1">
    <source>
        <dbReference type="EMBL" id="KAG5459969.1"/>
    </source>
</evidence>
<proteinExistence type="predicted"/>
<dbReference type="EMBL" id="JAEFCI010006000">
    <property type="protein sequence ID" value="KAG5459969.1"/>
    <property type="molecule type" value="Genomic_DNA"/>
</dbReference>
<gene>
    <name evidence="1" type="ORF">BJ554DRAFT_8048</name>
</gene>
<keyword evidence="2" id="KW-1185">Reference proteome</keyword>
<dbReference type="AlphaFoldDB" id="A0A8H8DIL6"/>
<name>A0A8H8DIL6_9FUNG</name>
<sequence length="108" mass="11090">GVSENIAAGKARARPVVKTARNVSRVRCWLANSADVAVSRGEAASGFWRFAAKQPQRPTGYLARGAALRTAIARAEAAGDGRAPGTLEKELASAQTSLGAGVTPARST</sequence>
<accession>A0A8H8DIL6</accession>
<feature type="non-terminal residue" evidence="1">
    <location>
        <position position="1"/>
    </location>
</feature>
<protein>
    <submittedName>
        <fullName evidence="1">Uncharacterized protein</fullName>
    </submittedName>
</protein>
<comment type="caution">
    <text evidence="1">The sequence shown here is derived from an EMBL/GenBank/DDBJ whole genome shotgun (WGS) entry which is preliminary data.</text>
</comment>
<organism evidence="1 2">
    <name type="scientific">Olpidium bornovanus</name>
    <dbReference type="NCBI Taxonomy" id="278681"/>
    <lineage>
        <taxon>Eukaryota</taxon>
        <taxon>Fungi</taxon>
        <taxon>Fungi incertae sedis</taxon>
        <taxon>Olpidiomycota</taxon>
        <taxon>Olpidiomycotina</taxon>
        <taxon>Olpidiomycetes</taxon>
        <taxon>Olpidiales</taxon>
        <taxon>Olpidiaceae</taxon>
        <taxon>Olpidium</taxon>
    </lineage>
</organism>
<evidence type="ECO:0000313" key="2">
    <source>
        <dbReference type="Proteomes" id="UP000673691"/>
    </source>
</evidence>
<reference evidence="1 2" key="1">
    <citation type="journal article" name="Sci. Rep.">
        <title>Genome-scale phylogenetic analyses confirm Olpidium as the closest living zoosporic fungus to the non-flagellated, terrestrial fungi.</title>
        <authorList>
            <person name="Chang Y."/>
            <person name="Rochon D."/>
            <person name="Sekimoto S."/>
            <person name="Wang Y."/>
            <person name="Chovatia M."/>
            <person name="Sandor L."/>
            <person name="Salamov A."/>
            <person name="Grigoriev I.V."/>
            <person name="Stajich J.E."/>
            <person name="Spatafora J.W."/>
        </authorList>
    </citation>
    <scope>NUCLEOTIDE SEQUENCE [LARGE SCALE GENOMIC DNA]</scope>
    <source>
        <strain evidence="1">S191</strain>
    </source>
</reference>
<dbReference type="Proteomes" id="UP000673691">
    <property type="component" value="Unassembled WGS sequence"/>
</dbReference>